<sequence>MTTGRNNPTTCQIILKPRHAGEVKTINYYLELARERIPTYAGINFKDNELSIQGLGYDGRCAFCRYFRKSLKNRGLRFNSSCPFEVQDDTYAWRVKIGSAFFEQDFLENEEKYLVYLRRAENDPRDLEAQLALGVIHEYHGRFAQALASYWAAHEVDPGDAFIKERLQDILALLQRILVPAGRC</sequence>
<keyword evidence="1" id="KW-0802">TPR repeat</keyword>
<dbReference type="PROSITE" id="PS50005">
    <property type="entry name" value="TPR"/>
    <property type="match status" value="1"/>
</dbReference>
<proteinExistence type="predicted"/>
<evidence type="ECO:0000256" key="1">
    <source>
        <dbReference type="PROSITE-ProRule" id="PRU00339"/>
    </source>
</evidence>
<accession>A0A0S6UD99</accession>
<dbReference type="AlphaFoldDB" id="A0A0S6UD99"/>
<dbReference type="InterPro" id="IPR011990">
    <property type="entry name" value="TPR-like_helical_dom_sf"/>
</dbReference>
<gene>
    <name evidence="2" type="ORF">MTY_2262</name>
</gene>
<reference evidence="2" key="1">
    <citation type="journal article" date="2014" name="Gene">
        <title>Genome-guided analysis of transformation efficiency and carbon dioxide assimilation by Moorella thermoacetica Y72.</title>
        <authorList>
            <person name="Tsukahara K."/>
            <person name="Kita A."/>
            <person name="Nakashimada Y."/>
            <person name="Hoshino T."/>
            <person name="Murakami K."/>
        </authorList>
    </citation>
    <scope>NUCLEOTIDE SEQUENCE [LARGE SCALE GENOMIC DNA]</scope>
    <source>
        <strain evidence="2">Y72</strain>
    </source>
</reference>
<evidence type="ECO:0000313" key="2">
    <source>
        <dbReference type="EMBL" id="GAF26922.1"/>
    </source>
</evidence>
<dbReference type="Proteomes" id="UP000063718">
    <property type="component" value="Unassembled WGS sequence"/>
</dbReference>
<dbReference type="EMBL" id="DF238840">
    <property type="protein sequence ID" value="GAF26922.1"/>
    <property type="molecule type" value="Genomic_DNA"/>
</dbReference>
<organism evidence="2">
    <name type="scientific">Moorella thermoacetica Y72</name>
    <dbReference type="NCBI Taxonomy" id="1325331"/>
    <lineage>
        <taxon>Bacteria</taxon>
        <taxon>Bacillati</taxon>
        <taxon>Bacillota</taxon>
        <taxon>Clostridia</taxon>
        <taxon>Neomoorellales</taxon>
        <taxon>Neomoorellaceae</taxon>
        <taxon>Neomoorella</taxon>
    </lineage>
</organism>
<dbReference type="RefSeq" id="WP_025774643.1">
    <property type="nucleotide sequence ID" value="NZ_DF238840.1"/>
</dbReference>
<dbReference type="SUPFAM" id="SSF48452">
    <property type="entry name" value="TPR-like"/>
    <property type="match status" value="1"/>
</dbReference>
<dbReference type="InterPro" id="IPR019734">
    <property type="entry name" value="TPR_rpt"/>
</dbReference>
<feature type="repeat" description="TPR" evidence="1">
    <location>
        <begin position="127"/>
        <end position="160"/>
    </location>
</feature>
<dbReference type="Gene3D" id="1.25.40.10">
    <property type="entry name" value="Tetratricopeptide repeat domain"/>
    <property type="match status" value="1"/>
</dbReference>
<name>A0A0S6UD99_NEOTH</name>
<protein>
    <submittedName>
        <fullName evidence="2">FOG: TPR repeat</fullName>
    </submittedName>
</protein>